<dbReference type="GO" id="GO:0005886">
    <property type="term" value="C:plasma membrane"/>
    <property type="evidence" value="ECO:0007669"/>
    <property type="project" value="UniProtKB-SubCell"/>
</dbReference>
<evidence type="ECO:0000259" key="12">
    <source>
        <dbReference type="Pfam" id="PF04101"/>
    </source>
</evidence>
<dbReference type="STRING" id="1157490.EL26_00620"/>
<evidence type="ECO:0000313" key="14">
    <source>
        <dbReference type="Proteomes" id="UP000027931"/>
    </source>
</evidence>
<dbReference type="OrthoDB" id="9808936at2"/>
<dbReference type="GO" id="GO:0009252">
    <property type="term" value="P:peptidoglycan biosynthetic process"/>
    <property type="evidence" value="ECO:0007669"/>
    <property type="project" value="UniProtKB-UniRule"/>
</dbReference>
<evidence type="ECO:0000256" key="1">
    <source>
        <dbReference type="ARBA" id="ARBA00022475"/>
    </source>
</evidence>
<dbReference type="PANTHER" id="PTHR21015:SF27">
    <property type="entry name" value="UDP-N-ACETYLGLUCOSAMINE--N-ACETYLMURAMYL-(PENTAPEPTIDE) PYROPHOSPHORYL-UNDECAPRENOL N-ACETYLGLUCOSAMINE TRANSFERASE"/>
    <property type="match status" value="1"/>
</dbReference>
<feature type="domain" description="Glycosyl transferase family 28 C-terminal" evidence="12">
    <location>
        <begin position="188"/>
        <end position="340"/>
    </location>
</feature>
<dbReference type="Gene3D" id="3.40.50.2000">
    <property type="entry name" value="Glycogen Phosphorylase B"/>
    <property type="match status" value="2"/>
</dbReference>
<evidence type="ECO:0000256" key="3">
    <source>
        <dbReference type="ARBA" id="ARBA00022676"/>
    </source>
</evidence>
<dbReference type="GO" id="GO:0051991">
    <property type="term" value="F:UDP-N-acetyl-D-glucosamine:N-acetylmuramoyl-L-alanyl-D-glutamyl-meso-2,6-diaminopimelyl-D-alanyl-D-alanine-diphosphoundecaprenol 4-beta-N-acetylglucosaminlytransferase activity"/>
    <property type="evidence" value="ECO:0007669"/>
    <property type="project" value="RHEA"/>
</dbReference>
<evidence type="ECO:0000256" key="5">
    <source>
        <dbReference type="ARBA" id="ARBA00022960"/>
    </source>
</evidence>
<dbReference type="NCBIfam" id="TIGR01133">
    <property type="entry name" value="murG"/>
    <property type="match status" value="1"/>
</dbReference>
<feature type="binding site" evidence="10">
    <location>
        <position position="195"/>
    </location>
    <ligand>
        <name>UDP-N-acetyl-alpha-D-glucosamine</name>
        <dbReference type="ChEBI" id="CHEBI:57705"/>
    </ligand>
</feature>
<evidence type="ECO:0000256" key="4">
    <source>
        <dbReference type="ARBA" id="ARBA00022679"/>
    </source>
</evidence>
<dbReference type="UniPathway" id="UPA00219"/>
<dbReference type="PANTHER" id="PTHR21015">
    <property type="entry name" value="UDP-N-ACETYLGLUCOSAMINE--N-ACETYLMURAMYL-(PENTAPEPTIDE) PYROPHOSPHORYL-UNDECAPRENOL N-ACETYLGLUCOSAMINE TRANSFERASE 1"/>
    <property type="match status" value="1"/>
</dbReference>
<accession>A0A074LYL3</accession>
<dbReference type="AlphaFoldDB" id="A0A074LYL3"/>
<keyword evidence="3 10" id="KW-0328">Glycosyltransferase</keyword>
<evidence type="ECO:0000256" key="2">
    <source>
        <dbReference type="ARBA" id="ARBA00022618"/>
    </source>
</evidence>
<keyword evidence="6 10" id="KW-0573">Peptidoglycan synthesis</keyword>
<keyword evidence="9 10" id="KW-0961">Cell wall biogenesis/degradation</keyword>
<feature type="binding site" evidence="10">
    <location>
        <position position="290"/>
    </location>
    <ligand>
        <name>UDP-N-acetyl-alpha-D-glucosamine</name>
        <dbReference type="ChEBI" id="CHEBI:57705"/>
    </ligand>
</feature>
<dbReference type="GO" id="GO:0008360">
    <property type="term" value="P:regulation of cell shape"/>
    <property type="evidence" value="ECO:0007669"/>
    <property type="project" value="UniProtKB-KW"/>
</dbReference>
<dbReference type="EMBL" id="JMIR01000001">
    <property type="protein sequence ID" value="KEO85098.1"/>
    <property type="molecule type" value="Genomic_DNA"/>
</dbReference>
<keyword evidence="8 10" id="KW-0131">Cell cycle</keyword>
<dbReference type="InterPro" id="IPR007235">
    <property type="entry name" value="Glyco_trans_28_C"/>
</dbReference>
<comment type="pathway">
    <text evidence="10">Cell wall biogenesis; peptidoglycan biosynthesis.</text>
</comment>
<evidence type="ECO:0000256" key="7">
    <source>
        <dbReference type="ARBA" id="ARBA00023136"/>
    </source>
</evidence>
<dbReference type="NCBIfam" id="NF009102">
    <property type="entry name" value="PRK12446.1"/>
    <property type="match status" value="1"/>
</dbReference>
<comment type="subcellular location">
    <subcellularLocation>
        <location evidence="10">Cell membrane</location>
        <topology evidence="10">Peripheral membrane protein</topology>
        <orientation evidence="10">Cytoplasmic side</orientation>
    </subcellularLocation>
</comment>
<dbReference type="EC" id="2.4.1.227" evidence="10"/>
<dbReference type="CDD" id="cd03785">
    <property type="entry name" value="GT28_MurG"/>
    <property type="match status" value="1"/>
</dbReference>
<evidence type="ECO:0000256" key="8">
    <source>
        <dbReference type="ARBA" id="ARBA00023306"/>
    </source>
</evidence>
<dbReference type="GO" id="GO:0071555">
    <property type="term" value="P:cell wall organization"/>
    <property type="evidence" value="ECO:0007669"/>
    <property type="project" value="UniProtKB-KW"/>
</dbReference>
<proteinExistence type="inferred from homology"/>
<dbReference type="Pfam" id="PF03033">
    <property type="entry name" value="Glyco_transf_28"/>
    <property type="match status" value="1"/>
</dbReference>
<dbReference type="GO" id="GO:0051301">
    <property type="term" value="P:cell division"/>
    <property type="evidence" value="ECO:0007669"/>
    <property type="project" value="UniProtKB-KW"/>
</dbReference>
<organism evidence="13 14">
    <name type="scientific">Tumebacillus flagellatus</name>
    <dbReference type="NCBI Taxonomy" id="1157490"/>
    <lineage>
        <taxon>Bacteria</taxon>
        <taxon>Bacillati</taxon>
        <taxon>Bacillota</taxon>
        <taxon>Bacilli</taxon>
        <taxon>Bacillales</taxon>
        <taxon>Alicyclobacillaceae</taxon>
        <taxon>Tumebacillus</taxon>
    </lineage>
</organism>
<dbReference type="InterPro" id="IPR004276">
    <property type="entry name" value="GlycoTrans_28_N"/>
</dbReference>
<comment type="catalytic activity">
    <reaction evidence="10">
        <text>di-trans,octa-cis-undecaprenyl diphospho-N-acetyl-alpha-D-muramoyl-L-alanyl-D-glutamyl-meso-2,6-diaminopimeloyl-D-alanyl-D-alanine + UDP-N-acetyl-alpha-D-glucosamine = di-trans,octa-cis-undecaprenyl diphospho-[N-acetyl-alpha-D-glucosaminyl-(1-&gt;4)]-N-acetyl-alpha-D-muramoyl-L-alanyl-D-glutamyl-meso-2,6-diaminopimeloyl-D-alanyl-D-alanine + UDP + H(+)</text>
        <dbReference type="Rhea" id="RHEA:31227"/>
        <dbReference type="ChEBI" id="CHEBI:15378"/>
        <dbReference type="ChEBI" id="CHEBI:57705"/>
        <dbReference type="ChEBI" id="CHEBI:58223"/>
        <dbReference type="ChEBI" id="CHEBI:61387"/>
        <dbReference type="ChEBI" id="CHEBI:61388"/>
        <dbReference type="EC" id="2.4.1.227"/>
    </reaction>
</comment>
<keyword evidence="1 10" id="KW-1003">Cell membrane</keyword>
<feature type="binding site" evidence="10">
    <location>
        <begin position="12"/>
        <end position="14"/>
    </location>
    <ligand>
        <name>UDP-N-acetyl-alpha-D-glucosamine</name>
        <dbReference type="ChEBI" id="CHEBI:57705"/>
    </ligand>
</feature>
<name>A0A074LYL3_9BACL</name>
<comment type="caution">
    <text evidence="10">Lacks conserved residue(s) required for the propagation of feature annotation.</text>
</comment>
<comment type="function">
    <text evidence="10">Cell wall formation. Catalyzes the transfer of a GlcNAc subunit on undecaprenyl-pyrophosphoryl-MurNAc-pentapeptide (lipid intermediate I) to form undecaprenyl-pyrophosphoryl-MurNAc-(pentapeptide)GlcNAc (lipid intermediate II).</text>
</comment>
<keyword evidence="4 10" id="KW-0808">Transferase</keyword>
<evidence type="ECO:0000256" key="10">
    <source>
        <dbReference type="HAMAP-Rule" id="MF_00033"/>
    </source>
</evidence>
<dbReference type="GO" id="GO:0050511">
    <property type="term" value="F:undecaprenyldiphospho-muramoylpentapeptide beta-N-acetylglucosaminyltransferase activity"/>
    <property type="evidence" value="ECO:0007669"/>
    <property type="project" value="UniProtKB-UniRule"/>
</dbReference>
<keyword evidence="5 10" id="KW-0133">Cell shape</keyword>
<keyword evidence="14" id="KW-1185">Reference proteome</keyword>
<gene>
    <name evidence="10" type="primary">murG</name>
    <name evidence="13" type="ORF">EL26_00620</name>
</gene>
<dbReference type="Pfam" id="PF04101">
    <property type="entry name" value="Glyco_tran_28_C"/>
    <property type="match status" value="1"/>
</dbReference>
<evidence type="ECO:0000256" key="9">
    <source>
        <dbReference type="ARBA" id="ARBA00023316"/>
    </source>
</evidence>
<evidence type="ECO:0000259" key="11">
    <source>
        <dbReference type="Pfam" id="PF03033"/>
    </source>
</evidence>
<keyword evidence="7 10" id="KW-0472">Membrane</keyword>
<evidence type="ECO:0000256" key="6">
    <source>
        <dbReference type="ARBA" id="ARBA00022984"/>
    </source>
</evidence>
<feature type="binding site" evidence="10">
    <location>
        <position position="165"/>
    </location>
    <ligand>
        <name>UDP-N-acetyl-alpha-D-glucosamine</name>
        <dbReference type="ChEBI" id="CHEBI:57705"/>
    </ligand>
</feature>
<dbReference type="GO" id="GO:0005975">
    <property type="term" value="P:carbohydrate metabolic process"/>
    <property type="evidence" value="ECO:0007669"/>
    <property type="project" value="InterPro"/>
</dbReference>
<dbReference type="HAMAP" id="MF_00033">
    <property type="entry name" value="MurG"/>
    <property type="match status" value="1"/>
</dbReference>
<reference evidence="13 14" key="1">
    <citation type="journal article" date="2013" name="Int. J. Syst. Evol. Microbiol.">
        <title>Tumebacillus flagellatus sp. nov., an alpha-amylase/pullulanase-producing bacterium isolated from cassava wastewater.</title>
        <authorList>
            <person name="Wang Q."/>
            <person name="Xie N."/>
            <person name="Qin Y."/>
            <person name="Shen N."/>
            <person name="Zhu J."/>
            <person name="Mi H."/>
            <person name="Huang R."/>
        </authorList>
    </citation>
    <scope>NUCLEOTIDE SEQUENCE [LARGE SCALE GENOMIC DNA]</scope>
    <source>
        <strain evidence="13 14">GST4</strain>
    </source>
</reference>
<dbReference type="Proteomes" id="UP000027931">
    <property type="component" value="Unassembled WGS sequence"/>
</dbReference>
<dbReference type="SUPFAM" id="SSF53756">
    <property type="entry name" value="UDP-Glycosyltransferase/glycogen phosphorylase"/>
    <property type="match status" value="1"/>
</dbReference>
<dbReference type="RefSeq" id="WP_038083306.1">
    <property type="nucleotide sequence ID" value="NZ_JMIR01000001.1"/>
</dbReference>
<sequence>MKKKIVLTGGGSAGHVTGNLALLPKLEAAGWEMEYIGSHDGIEREMIQRVNMPYHPIAVGKLRRYFDLKNLKDPFKVMQGVLQAYSVLRKTKPNVVFSKGGFVAVPVVMGAWLNRIPVVIHESDLTPGLANKLCAPFAQKVCVTFAETLKHIDSGKAVHTGSPIREEVLRGDAKRGFAFTGLKQGDPVLMIIGGSLGSEKINQAIRANLEPLLKTYQIVHICGKGHLDPALDGNPRYRQYEFVSEELPDLFAMTDLFVSRAGSNAIFEFLALKKPHVLIPLSRAASRGDQILNAKSFEKAGYSRVLFEEDLTTETLLQAIEETQAKKREYVAAMETSTVRDAVGTIMKLIEKHAKKRN</sequence>
<comment type="caution">
    <text evidence="13">The sequence shown here is derived from an EMBL/GenBank/DDBJ whole genome shotgun (WGS) entry which is preliminary data.</text>
</comment>
<protein>
    <recommendedName>
        <fullName evidence="10">UDP-N-acetylglucosamine--N-acetylmuramyl-(pentapeptide) pyrophosphoryl-undecaprenol N-acetylglucosamine transferase</fullName>
        <ecNumber evidence="10">2.4.1.227</ecNumber>
    </recommendedName>
    <alternativeName>
        <fullName evidence="10">Undecaprenyl-PP-MurNAc-pentapeptide-UDPGlcNAc GlcNAc transferase</fullName>
    </alternativeName>
</protein>
<comment type="similarity">
    <text evidence="10">Belongs to the glycosyltransferase 28 family. MurG subfamily.</text>
</comment>
<keyword evidence="2 10" id="KW-0132">Cell division</keyword>
<dbReference type="eggNOG" id="COG0707">
    <property type="taxonomic scope" value="Bacteria"/>
</dbReference>
<dbReference type="InterPro" id="IPR006009">
    <property type="entry name" value="GlcNAc_MurG"/>
</dbReference>
<evidence type="ECO:0000313" key="13">
    <source>
        <dbReference type="EMBL" id="KEO85098.1"/>
    </source>
</evidence>
<feature type="domain" description="Glycosyltransferase family 28 N-terminal" evidence="11">
    <location>
        <begin position="5"/>
        <end position="142"/>
    </location>
</feature>